<dbReference type="STRING" id="229920.ADM99_00140"/>
<evidence type="ECO:0000256" key="1">
    <source>
        <dbReference type="SAM" id="MobiDB-lite"/>
    </source>
</evidence>
<gene>
    <name evidence="2" type="ORF">ADM99_00140</name>
</gene>
<accession>A0A0P6X541</accession>
<dbReference type="Proteomes" id="UP000050430">
    <property type="component" value="Unassembled WGS sequence"/>
</dbReference>
<comment type="caution">
    <text evidence="2">The sequence shown here is derived from an EMBL/GenBank/DDBJ whole genome shotgun (WGS) entry which is preliminary data.</text>
</comment>
<reference evidence="2 3" key="1">
    <citation type="submission" date="2015-07" db="EMBL/GenBank/DDBJ databases">
        <title>Genome sequence of Leptolinea tardivitalis DSM 16556.</title>
        <authorList>
            <person name="Hemp J."/>
            <person name="Ward L.M."/>
            <person name="Pace L.A."/>
            <person name="Fischer W.W."/>
        </authorList>
    </citation>
    <scope>NUCLEOTIDE SEQUENCE [LARGE SCALE GENOMIC DNA]</scope>
    <source>
        <strain evidence="2 3">YMTK-2</strain>
    </source>
</reference>
<dbReference type="EMBL" id="LGCK01000001">
    <property type="protein sequence ID" value="KPL75076.1"/>
    <property type="molecule type" value="Genomic_DNA"/>
</dbReference>
<evidence type="ECO:0000313" key="2">
    <source>
        <dbReference type="EMBL" id="KPL75076.1"/>
    </source>
</evidence>
<sequence>MKPVRMLTVLSLIFSFVLIFSLTAFILPAEKSQDPAPANTPQGTAVPDASGKSKHKDIPSTEPWGSVFQTVHDQTNELTADQKQAYGGDDFKNGKYERPFDPSMNYLPAIDLKTVKLNREDPVWIYVQFIVAKSLSVNPDIDSRFMMELDTNLDSRGDILIIFEKPVSTEWSTDGVIVKTAPDGNVGGIQPVHPDGIRSTGRGYYQEIFNNGKGDDNDLAWSRLSKKNPDRVELAFKNKLTGGFNGKFIWLPWTNIGMLDWSIFEFNDFFTFEEAGNPIKDKWNNYPIKAIWGVDNTCREPSGFVPEGTLPGLCLNYDPMYNLPDQACTPCPVFSTCPPCQK</sequence>
<protein>
    <submittedName>
        <fullName evidence="2">Uncharacterized protein</fullName>
    </submittedName>
</protein>
<keyword evidence="3" id="KW-1185">Reference proteome</keyword>
<dbReference type="RefSeq" id="WP_062420723.1">
    <property type="nucleotide sequence ID" value="NZ_BBYA01000003.1"/>
</dbReference>
<organism evidence="2 3">
    <name type="scientific">Leptolinea tardivitalis</name>
    <dbReference type="NCBI Taxonomy" id="229920"/>
    <lineage>
        <taxon>Bacteria</taxon>
        <taxon>Bacillati</taxon>
        <taxon>Chloroflexota</taxon>
        <taxon>Anaerolineae</taxon>
        <taxon>Anaerolineales</taxon>
        <taxon>Anaerolineaceae</taxon>
        <taxon>Leptolinea</taxon>
    </lineage>
</organism>
<proteinExistence type="predicted"/>
<evidence type="ECO:0000313" key="3">
    <source>
        <dbReference type="Proteomes" id="UP000050430"/>
    </source>
</evidence>
<name>A0A0P6X541_9CHLR</name>
<dbReference type="AlphaFoldDB" id="A0A0P6X541"/>
<feature type="region of interest" description="Disordered" evidence="1">
    <location>
        <begin position="33"/>
        <end position="62"/>
    </location>
</feature>